<evidence type="ECO:0000313" key="2">
    <source>
        <dbReference type="Proteomes" id="UP000204630"/>
    </source>
</evidence>
<dbReference type="GeneID" id="26797785"/>
<dbReference type="RefSeq" id="YP_009226647.1">
    <property type="nucleotide sequence ID" value="NC_029118.1"/>
</dbReference>
<proteinExistence type="predicted"/>
<organism evidence="1 2">
    <name type="scientific">Lactococcus phage GE1</name>
    <dbReference type="NCBI Taxonomy" id="1698369"/>
    <lineage>
        <taxon>Viruses</taxon>
        <taxon>Duplodnaviria</taxon>
        <taxon>Heunggongvirae</taxon>
        <taxon>Uroviricota</taxon>
        <taxon>Caudoviricetes</taxon>
        <taxon>Chertseyvirus</taxon>
        <taxon>Chertseyvirus GE1</taxon>
    </lineage>
</organism>
<dbReference type="Proteomes" id="UP000204630">
    <property type="component" value="Segment"/>
</dbReference>
<dbReference type="EMBL" id="KT339177">
    <property type="protein sequence ID" value="ALA06973.1"/>
    <property type="molecule type" value="Genomic_DNA"/>
</dbReference>
<name>A0A0N9BAU0_9CAUD</name>
<keyword evidence="2" id="KW-1185">Reference proteome</keyword>
<evidence type="ECO:0000313" key="1">
    <source>
        <dbReference type="EMBL" id="ALA06973.1"/>
    </source>
</evidence>
<protein>
    <submittedName>
        <fullName evidence="1">Uncharacterized protein</fullName>
    </submittedName>
</protein>
<reference evidence="1 2" key="1">
    <citation type="journal article" date="2015" name="Appl. Environ. Microbiol.">
        <title>A virulent phage infecting Lactococcus garvieae, with homology to Lactococcus lactis phages.</title>
        <authorList>
            <person name="Eraclio G."/>
            <person name="Tremblay D.M."/>
            <person name="Lacelle-Cote A."/>
            <person name="Labrie S.J."/>
            <person name="Fortina M.G."/>
            <person name="Moineau S."/>
        </authorList>
    </citation>
    <scope>NUCLEOTIDE SEQUENCE [LARGE SCALE GENOMIC DNA]</scope>
</reference>
<dbReference type="KEGG" id="vg:26797785"/>
<accession>A0A0N9BAU0</accession>
<sequence>MNRKKMITYDDKTGEILHEKEVKSWDGMDLATEQHITASEVNEILDNIYYRSNQLRALEEQLEASVIRSDMLSRKHKADYMRWREYEYNEGFKLDENDN</sequence>